<dbReference type="Proteomes" id="UP000228920">
    <property type="component" value="Unassembled WGS sequence"/>
</dbReference>
<accession>A0A2M7TH96</accession>
<feature type="domain" description="LTD" evidence="2">
    <location>
        <begin position="298"/>
        <end position="421"/>
    </location>
</feature>
<gene>
    <name evidence="3" type="ORF">COY32_05175</name>
</gene>
<dbReference type="SUPFAM" id="SSF74853">
    <property type="entry name" value="Lamin A/C globular tail domain"/>
    <property type="match status" value="1"/>
</dbReference>
<dbReference type="Pfam" id="PF00932">
    <property type="entry name" value="LTD"/>
    <property type="match status" value="1"/>
</dbReference>
<evidence type="ECO:0000259" key="2">
    <source>
        <dbReference type="PROSITE" id="PS51841"/>
    </source>
</evidence>
<dbReference type="PROSITE" id="PS51841">
    <property type="entry name" value="LTD"/>
    <property type="match status" value="1"/>
</dbReference>
<dbReference type="Gene3D" id="2.60.40.1260">
    <property type="entry name" value="Lamin Tail domain"/>
    <property type="match status" value="1"/>
</dbReference>
<protein>
    <recommendedName>
        <fullName evidence="2">LTD domain-containing protein</fullName>
    </recommendedName>
</protein>
<evidence type="ECO:0000313" key="4">
    <source>
        <dbReference type="Proteomes" id="UP000228920"/>
    </source>
</evidence>
<organism evidence="3 4">
    <name type="scientific">candidate division WWE3 bacterium CG_4_10_14_0_2_um_filter_41_14</name>
    <dbReference type="NCBI Taxonomy" id="1975072"/>
    <lineage>
        <taxon>Bacteria</taxon>
        <taxon>Katanobacteria</taxon>
    </lineage>
</organism>
<evidence type="ECO:0000256" key="1">
    <source>
        <dbReference type="SAM" id="Phobius"/>
    </source>
</evidence>
<sequence>MKKVNLKNCKQTMKNNIIQSIGGVVVLMYFLMGIPSTQAHMSDIEDSYGNVFSSTTLDIAFTSAQTQTTPSVLTYPGALSTVRVIMVEDKGSVASRYDMSFNFIGGNQALCDNLTLQFIDTSGITYDGQLSNTFVSGSLPGDGISTHLYVVEMSLDQTLANTYEGEHCAFSYEVKAWQDAYYHVGGWTDSEVLTDRVDIAMVPPEVPTSLTILDHNGVDLGCGGVTDNRLITVDWGDSSAPDFDHYDYQNKTGVTIAQPTVSSRTGTIADQDGLYRYRVSAVDINGTASDWTPWCEVTLDRSLISEPGDVVINEIMWMGSSISSADEWIELRNTSSHPIDLSNFVLANAGTSGTDITLPSGATIGVDGYYLISNYSDSDVNSALSVVPQFVTTSISFVNTGEQLTLTDSVGTVLDQTPVGAWPAGTLTTEYHSMERNAVFGDGTVSTNWHSCIDAVCNDTTYWDVEGNNYGTPGLLNHSSNDVSVVAKTDTSDEIL</sequence>
<keyword evidence="1" id="KW-1133">Transmembrane helix</keyword>
<dbReference type="InterPro" id="IPR001322">
    <property type="entry name" value="Lamin_tail_dom"/>
</dbReference>
<proteinExistence type="predicted"/>
<dbReference type="AlphaFoldDB" id="A0A2M7TH96"/>
<evidence type="ECO:0000313" key="3">
    <source>
        <dbReference type="EMBL" id="PIZ45531.1"/>
    </source>
</evidence>
<keyword evidence="1" id="KW-0812">Transmembrane</keyword>
<name>A0A2M7TH96_UNCKA</name>
<comment type="caution">
    <text evidence="3">The sequence shown here is derived from an EMBL/GenBank/DDBJ whole genome shotgun (WGS) entry which is preliminary data.</text>
</comment>
<keyword evidence="1" id="KW-0472">Membrane</keyword>
<feature type="transmembrane region" description="Helical" evidence="1">
    <location>
        <begin position="12"/>
        <end position="32"/>
    </location>
</feature>
<dbReference type="InterPro" id="IPR036415">
    <property type="entry name" value="Lamin_tail_dom_sf"/>
</dbReference>
<reference evidence="4" key="1">
    <citation type="submission" date="2017-09" db="EMBL/GenBank/DDBJ databases">
        <title>Depth-based differentiation of microbial function through sediment-hosted aquifers and enrichment of novel symbionts in the deep terrestrial subsurface.</title>
        <authorList>
            <person name="Probst A.J."/>
            <person name="Ladd B."/>
            <person name="Jarett J.K."/>
            <person name="Geller-Mcgrath D.E."/>
            <person name="Sieber C.M.K."/>
            <person name="Emerson J.B."/>
            <person name="Anantharaman K."/>
            <person name="Thomas B.C."/>
            <person name="Malmstrom R."/>
            <person name="Stieglmeier M."/>
            <person name="Klingl A."/>
            <person name="Woyke T."/>
            <person name="Ryan C.M."/>
            <person name="Banfield J.F."/>
        </authorList>
    </citation>
    <scope>NUCLEOTIDE SEQUENCE [LARGE SCALE GENOMIC DNA]</scope>
</reference>
<dbReference type="EMBL" id="PFNL01000132">
    <property type="protein sequence ID" value="PIZ45531.1"/>
    <property type="molecule type" value="Genomic_DNA"/>
</dbReference>